<dbReference type="InterPro" id="IPR009049">
    <property type="entry name" value="Argininosuccinate_lyase"/>
</dbReference>
<dbReference type="RefSeq" id="WP_349218658.1">
    <property type="nucleotide sequence ID" value="NZ_JBBMFD010000006.1"/>
</dbReference>
<gene>
    <name evidence="6 9" type="primary">argH</name>
    <name evidence="9" type="ORF">WMO26_05240</name>
</gene>
<dbReference type="InterPro" id="IPR020557">
    <property type="entry name" value="Fumarate_lyase_CS"/>
</dbReference>
<dbReference type="InterPro" id="IPR008948">
    <property type="entry name" value="L-Aspartase-like"/>
</dbReference>
<dbReference type="InterPro" id="IPR000362">
    <property type="entry name" value="Fumarate_lyase_fam"/>
</dbReference>
<comment type="subcellular location">
    <subcellularLocation>
        <location evidence="6">Cytoplasm</location>
    </subcellularLocation>
</comment>
<evidence type="ECO:0000256" key="3">
    <source>
        <dbReference type="ARBA" id="ARBA00022571"/>
    </source>
</evidence>
<feature type="domain" description="Argininosuccinate lyase C-terminal" evidence="8">
    <location>
        <begin position="365"/>
        <end position="432"/>
    </location>
</feature>
<dbReference type="Pfam" id="PF00206">
    <property type="entry name" value="Lyase_1"/>
    <property type="match status" value="1"/>
</dbReference>
<evidence type="ECO:0000313" key="9">
    <source>
        <dbReference type="EMBL" id="MEQ2440228.1"/>
    </source>
</evidence>
<dbReference type="NCBIfam" id="TIGR00838">
    <property type="entry name" value="argH"/>
    <property type="match status" value="1"/>
</dbReference>
<dbReference type="InterPro" id="IPR022761">
    <property type="entry name" value="Fumarate_lyase_N"/>
</dbReference>
<keyword evidence="10" id="KW-1185">Reference proteome</keyword>
<keyword evidence="5 6" id="KW-0456">Lyase</keyword>
<protein>
    <recommendedName>
        <fullName evidence="2 6">Argininosuccinate lyase</fullName>
        <shortName evidence="6">ASAL</shortName>
        <ecNumber evidence="2 6">4.3.2.1</ecNumber>
    </recommendedName>
    <alternativeName>
        <fullName evidence="6">Arginosuccinase</fullName>
    </alternativeName>
</protein>
<dbReference type="InterPro" id="IPR029419">
    <property type="entry name" value="Arg_succ_lyase_C"/>
</dbReference>
<evidence type="ECO:0000256" key="6">
    <source>
        <dbReference type="HAMAP-Rule" id="MF_00006"/>
    </source>
</evidence>
<evidence type="ECO:0000256" key="1">
    <source>
        <dbReference type="ARBA" id="ARBA00004941"/>
    </source>
</evidence>
<dbReference type="Gene3D" id="1.10.40.30">
    <property type="entry name" value="Fumarase/aspartase (C-terminal domain)"/>
    <property type="match status" value="1"/>
</dbReference>
<dbReference type="Gene3D" id="1.10.275.10">
    <property type="entry name" value="Fumarase/aspartase (N-terminal domain)"/>
    <property type="match status" value="1"/>
</dbReference>
<dbReference type="PANTHER" id="PTHR43814:SF1">
    <property type="entry name" value="ARGININOSUCCINATE LYASE"/>
    <property type="match status" value="1"/>
</dbReference>
<comment type="caution">
    <text evidence="9">The sequence shown here is derived from an EMBL/GenBank/DDBJ whole genome shotgun (WGS) entry which is preliminary data.</text>
</comment>
<name>A0ABV1DYT7_9FIRM</name>
<sequence length="463" mass="50832">MALKLWAGRFSKEVDSKVNDFNSSISFDSRMYREDIEGSIAHATMLGEQGILSDGDAMQIIAGLKQILADIEAGTLAIDPQAEDIHTFVEGELTARIGDAGKRLHTGRSRNDQVALDLRLYLKKQVDLLYGETKALCEVVAKQADAYADTVMPGYTHLQRAQPITFGHHLLAWGEMLLRDLGRLQDCKKRMDCSPLGCGALAGTTYPLNRERTADLLGLAAVARNSLDGVSDRDYALELCSALSILMMHLSRFSEEIILWCSWEFKFIELDDAYSTGSSIMPQKKNPDVAELVRGKAGRVYGDLMGLLTAMKGLPLAYNKDMQEDKEAVFDAVDTAHLCLTTFAPMLATMKVLPQNMRKAAAGGFINATDCADYLVSKGLPFRDAYKATGSLVARCIELGTTLEALPLEEYRAVCDRFDSDVYDFISLDTCVSQRKVLGGPAPENVKAQAQAMLERLKEGTAL</sequence>
<evidence type="ECO:0000313" key="10">
    <source>
        <dbReference type="Proteomes" id="UP001489509"/>
    </source>
</evidence>
<dbReference type="HAMAP" id="MF_00006">
    <property type="entry name" value="Arg_succ_lyase"/>
    <property type="match status" value="1"/>
</dbReference>
<dbReference type="EMBL" id="JBBMFD010000006">
    <property type="protein sequence ID" value="MEQ2440228.1"/>
    <property type="molecule type" value="Genomic_DNA"/>
</dbReference>
<keyword evidence="6" id="KW-0963">Cytoplasm</keyword>
<dbReference type="CDD" id="cd01359">
    <property type="entry name" value="Argininosuccinate_lyase"/>
    <property type="match status" value="1"/>
</dbReference>
<comment type="catalytic activity">
    <reaction evidence="6">
        <text>2-(N(omega)-L-arginino)succinate = fumarate + L-arginine</text>
        <dbReference type="Rhea" id="RHEA:24020"/>
        <dbReference type="ChEBI" id="CHEBI:29806"/>
        <dbReference type="ChEBI" id="CHEBI:32682"/>
        <dbReference type="ChEBI" id="CHEBI:57472"/>
        <dbReference type="EC" id="4.3.2.1"/>
    </reaction>
</comment>
<dbReference type="Pfam" id="PF14698">
    <property type="entry name" value="ASL_C2"/>
    <property type="match status" value="1"/>
</dbReference>
<accession>A0ABV1DYT7</accession>
<dbReference type="PRINTS" id="PR00145">
    <property type="entry name" value="ARGSUCLYASE"/>
</dbReference>
<dbReference type="GO" id="GO:0004056">
    <property type="term" value="F:argininosuccinate lyase activity"/>
    <property type="evidence" value="ECO:0007669"/>
    <property type="project" value="UniProtKB-EC"/>
</dbReference>
<dbReference type="PANTHER" id="PTHR43814">
    <property type="entry name" value="ARGININOSUCCINATE LYASE"/>
    <property type="match status" value="1"/>
</dbReference>
<dbReference type="Gene3D" id="1.20.200.10">
    <property type="entry name" value="Fumarase/aspartase (Central domain)"/>
    <property type="match status" value="1"/>
</dbReference>
<evidence type="ECO:0000256" key="4">
    <source>
        <dbReference type="ARBA" id="ARBA00022605"/>
    </source>
</evidence>
<comment type="pathway">
    <text evidence="1 6">Amino-acid biosynthesis; L-arginine biosynthesis; L-arginine from L-ornithine and carbamoyl phosphate: step 3/3.</text>
</comment>
<dbReference type="InterPro" id="IPR024083">
    <property type="entry name" value="Fumarase/histidase_N"/>
</dbReference>
<keyword evidence="4 6" id="KW-0028">Amino-acid biosynthesis</keyword>
<evidence type="ECO:0000259" key="7">
    <source>
        <dbReference type="Pfam" id="PF00206"/>
    </source>
</evidence>
<dbReference type="SUPFAM" id="SSF48557">
    <property type="entry name" value="L-aspartase-like"/>
    <property type="match status" value="1"/>
</dbReference>
<evidence type="ECO:0000256" key="5">
    <source>
        <dbReference type="ARBA" id="ARBA00023239"/>
    </source>
</evidence>
<evidence type="ECO:0000259" key="8">
    <source>
        <dbReference type="Pfam" id="PF14698"/>
    </source>
</evidence>
<organism evidence="9 10">
    <name type="scientific">Solibaculum intestinale</name>
    <dbReference type="NCBI Taxonomy" id="3133165"/>
    <lineage>
        <taxon>Bacteria</taxon>
        <taxon>Bacillati</taxon>
        <taxon>Bacillota</taxon>
        <taxon>Clostridia</taxon>
        <taxon>Eubacteriales</taxon>
        <taxon>Oscillospiraceae</taxon>
        <taxon>Solibaculum</taxon>
    </lineage>
</organism>
<dbReference type="PROSITE" id="PS00163">
    <property type="entry name" value="FUMARATE_LYASES"/>
    <property type="match status" value="1"/>
</dbReference>
<proteinExistence type="inferred from homology"/>
<dbReference type="Proteomes" id="UP001489509">
    <property type="component" value="Unassembled WGS sequence"/>
</dbReference>
<keyword evidence="3 6" id="KW-0055">Arginine biosynthesis</keyword>
<dbReference type="EC" id="4.3.2.1" evidence="2 6"/>
<feature type="domain" description="Fumarate lyase N-terminal" evidence="7">
    <location>
        <begin position="8"/>
        <end position="302"/>
    </location>
</feature>
<comment type="similarity">
    <text evidence="6">Belongs to the lyase 1 family. Argininosuccinate lyase subfamily.</text>
</comment>
<reference evidence="9 10" key="1">
    <citation type="submission" date="2024-03" db="EMBL/GenBank/DDBJ databases">
        <title>Human intestinal bacterial collection.</title>
        <authorList>
            <person name="Pauvert C."/>
            <person name="Hitch T.C.A."/>
            <person name="Clavel T."/>
        </authorList>
    </citation>
    <scope>NUCLEOTIDE SEQUENCE [LARGE SCALE GENOMIC DNA]</scope>
    <source>
        <strain evidence="9 10">CLA-JM-H44</strain>
    </source>
</reference>
<dbReference type="PRINTS" id="PR00149">
    <property type="entry name" value="FUMRATELYASE"/>
</dbReference>
<evidence type="ECO:0000256" key="2">
    <source>
        <dbReference type="ARBA" id="ARBA00012338"/>
    </source>
</evidence>